<name>M3JXR5_CANMX</name>
<reference evidence="3 4" key="1">
    <citation type="submission" date="2013-02" db="EMBL/GenBank/DDBJ databases">
        <title>Genome sequence of Candida maltosa Xu316, a potential industrial strain for xylitol and ethanol production.</title>
        <authorList>
            <person name="Yu J."/>
            <person name="Wang Q."/>
            <person name="Geng X."/>
            <person name="Bao W."/>
            <person name="He P."/>
            <person name="Cai J."/>
        </authorList>
    </citation>
    <scope>NUCLEOTIDE SEQUENCE [LARGE SCALE GENOMIC DNA]</scope>
    <source>
        <strain evidence="4">Xu316</strain>
    </source>
</reference>
<dbReference type="EMBL" id="AOGT01001678">
    <property type="protein sequence ID" value="EMG47204.1"/>
    <property type="molecule type" value="Genomic_DNA"/>
</dbReference>
<evidence type="ECO:0000256" key="1">
    <source>
        <dbReference type="SAM" id="MobiDB-lite"/>
    </source>
</evidence>
<evidence type="ECO:0000313" key="4">
    <source>
        <dbReference type="Proteomes" id="UP000011777"/>
    </source>
</evidence>
<feature type="compositionally biased region" description="Basic and acidic residues" evidence="1">
    <location>
        <begin position="379"/>
        <end position="390"/>
    </location>
</feature>
<gene>
    <name evidence="3" type="ORF">G210_2492</name>
</gene>
<dbReference type="HOGENOM" id="CLU_602673_0_0_1"/>
<feature type="region of interest" description="Disordered" evidence="1">
    <location>
        <begin position="105"/>
        <end position="128"/>
    </location>
</feature>
<protein>
    <recommendedName>
        <fullName evidence="2">5'-3' DNA helicase ZGRF1-like N-terminal domain-containing protein</fullName>
    </recommendedName>
</protein>
<dbReference type="Pfam" id="PF10382">
    <property type="entry name" value="ZGRF1-like_N"/>
    <property type="match status" value="1"/>
</dbReference>
<feature type="domain" description="5'-3' DNA helicase ZGRF1-like N-terminal" evidence="2">
    <location>
        <begin position="12"/>
        <end position="100"/>
    </location>
</feature>
<dbReference type="Proteomes" id="UP000011777">
    <property type="component" value="Unassembled WGS sequence"/>
</dbReference>
<dbReference type="AlphaFoldDB" id="M3JXR5"/>
<feature type="compositionally biased region" description="Acidic residues" evidence="1">
    <location>
        <begin position="320"/>
        <end position="342"/>
    </location>
</feature>
<dbReference type="eggNOG" id="ENOG502RWAC">
    <property type="taxonomic scope" value="Eukaryota"/>
</dbReference>
<feature type="compositionally biased region" description="Low complexity" evidence="1">
    <location>
        <begin position="194"/>
        <end position="227"/>
    </location>
</feature>
<accession>M3JXR5</accession>
<feature type="region of interest" description="Disordered" evidence="1">
    <location>
        <begin position="194"/>
        <end position="230"/>
    </location>
</feature>
<sequence length="486" mass="56271">MSANPVPIRSVIHEYNILYTSRVRQKTKNWIDGKLTFYEFNQKVEIHNENNLLVATDFYKNRTVNDLLNNLLKEDQEFKLPNCGYLIQMLEKIGVFEREVNLRVKNEDSQDSQKSKRPGSLGAKRRATQDPELIAKISYTSSTPQQSISRVHNVPQVKRVLSSVPSKPKTIGAKSIKDILSGTVKTNVKVTKPKNVTVPKPKTNPQLPQQSTPKTKPTLPKITQTKPARVSKSFLEQIDTRVSTRLPIRILPRSSNHYQYLFTPSDNLEIKPLPEKSALPIDLEFDDDDEHEYTVEHSQSQLKEGDDLNELSYEVEDFEEEFLDDDEQPEEELDQNDLEEELAYERERQQEGEEEDMDYNPSDDDEDDDESSSYLEPSQMKRLERLEKSKSNSTPELSDSEIESEIKKVKKEPHAFTISSTRPEDADIVYDLSDYERNVRFNELLRKSREQNQALNDVTNKFKKSKRVYNEAAEFNLSTDSEMEEI</sequence>
<dbReference type="OrthoDB" id="6513042at2759"/>
<feature type="compositionally biased region" description="Acidic residues" evidence="1">
    <location>
        <begin position="352"/>
        <end position="371"/>
    </location>
</feature>
<organism evidence="3 4">
    <name type="scientific">Candida maltosa (strain Xu316)</name>
    <name type="common">Yeast</name>
    <dbReference type="NCBI Taxonomy" id="1245528"/>
    <lineage>
        <taxon>Eukaryota</taxon>
        <taxon>Fungi</taxon>
        <taxon>Dikarya</taxon>
        <taxon>Ascomycota</taxon>
        <taxon>Saccharomycotina</taxon>
        <taxon>Pichiomycetes</taxon>
        <taxon>Debaryomycetaceae</taxon>
        <taxon>Candida/Lodderomyces clade</taxon>
        <taxon>Candida</taxon>
    </lineage>
</organism>
<keyword evidence="4" id="KW-1185">Reference proteome</keyword>
<comment type="caution">
    <text evidence="3">The sequence shown here is derived from an EMBL/GenBank/DDBJ whole genome shotgun (WGS) entry which is preliminary data.</text>
</comment>
<dbReference type="OMA" id="IHEYEIL"/>
<evidence type="ECO:0000259" key="2">
    <source>
        <dbReference type="Pfam" id="PF10382"/>
    </source>
</evidence>
<feature type="region of interest" description="Disordered" evidence="1">
    <location>
        <begin position="320"/>
        <end position="413"/>
    </location>
</feature>
<evidence type="ECO:0000313" key="3">
    <source>
        <dbReference type="EMBL" id="EMG47204.1"/>
    </source>
</evidence>
<feature type="compositionally biased region" description="Basic and acidic residues" evidence="1">
    <location>
        <begin position="105"/>
        <end position="114"/>
    </location>
</feature>
<dbReference type="InterPro" id="IPR018838">
    <property type="entry name" value="ZGRF1-like_N"/>
</dbReference>
<proteinExistence type="predicted"/>
<dbReference type="STRING" id="1245528.M3JXR5"/>